<comment type="caution">
    <text evidence="2">The sequence shown here is derived from an EMBL/GenBank/DDBJ whole genome shotgun (WGS) entry which is preliminary data.</text>
</comment>
<evidence type="ECO:0000256" key="1">
    <source>
        <dbReference type="SAM" id="MobiDB-lite"/>
    </source>
</evidence>
<feature type="compositionally biased region" description="Polar residues" evidence="1">
    <location>
        <begin position="342"/>
        <end position="352"/>
    </location>
</feature>
<feature type="compositionally biased region" description="Basic and acidic residues" evidence="1">
    <location>
        <begin position="246"/>
        <end position="274"/>
    </location>
</feature>
<feature type="region of interest" description="Disordered" evidence="1">
    <location>
        <begin position="243"/>
        <end position="375"/>
    </location>
</feature>
<evidence type="ECO:0000313" key="2">
    <source>
        <dbReference type="EMBL" id="GAA2628852.1"/>
    </source>
</evidence>
<name>A0ABP6CUQ7_9ACTN</name>
<feature type="compositionally biased region" description="Polar residues" evidence="1">
    <location>
        <begin position="314"/>
        <end position="326"/>
    </location>
</feature>
<keyword evidence="3" id="KW-1185">Reference proteome</keyword>
<dbReference type="EMBL" id="BAAARJ010000018">
    <property type="protein sequence ID" value="GAA2628852.1"/>
    <property type="molecule type" value="Genomic_DNA"/>
</dbReference>
<feature type="region of interest" description="Disordered" evidence="1">
    <location>
        <begin position="35"/>
        <end position="108"/>
    </location>
</feature>
<reference evidence="3" key="1">
    <citation type="journal article" date="2019" name="Int. J. Syst. Evol. Microbiol.">
        <title>The Global Catalogue of Microorganisms (GCM) 10K type strain sequencing project: providing services to taxonomists for standard genome sequencing and annotation.</title>
        <authorList>
            <consortium name="The Broad Institute Genomics Platform"/>
            <consortium name="The Broad Institute Genome Sequencing Center for Infectious Disease"/>
            <person name="Wu L."/>
            <person name="Ma J."/>
        </authorList>
    </citation>
    <scope>NUCLEOTIDE SEQUENCE [LARGE SCALE GENOMIC DNA]</scope>
    <source>
        <strain evidence="3">JCM 16373</strain>
    </source>
</reference>
<dbReference type="Proteomes" id="UP001501447">
    <property type="component" value="Unassembled WGS sequence"/>
</dbReference>
<proteinExistence type="predicted"/>
<sequence length="375" mass="39001">MQAGDEARRLTPVPETDEIRVNWAEGSIELPEQTVEKVAQLAEASRPGSPARAGTELSGGTGPLNSNPPTRAATGFSGGTGNSANNPPTLNFRDEHGNQFTATPDGNGDWKVSEIFSRPAALARQNRTEITTAIKCVAFALVAGGEALKAAGQETYGKGLKITGNALMGAAQFSDAGHYGHSALVTAREEGLREAFADGRKAVLGFVGGAAAAVSAAVDGGDNAIANSITAGLGGFAAVSTGPTRVEQKQTEEEKRKHFYDHDSQVEAQSHLDRPLPLPRNYTGFSGSNPESTIRSGAPSLHQVPQGVPMRPTLPSNNSQGSTAQSVRDMLPQQFVQRRDTQNSGASTTENPTARPPAAVLPASQAKSGRKMGPG</sequence>
<accession>A0ABP6CUQ7</accession>
<protein>
    <submittedName>
        <fullName evidence="2">Uncharacterized protein</fullName>
    </submittedName>
</protein>
<evidence type="ECO:0000313" key="3">
    <source>
        <dbReference type="Proteomes" id="UP001501447"/>
    </source>
</evidence>
<feature type="compositionally biased region" description="Polar residues" evidence="1">
    <location>
        <begin position="283"/>
        <end position="295"/>
    </location>
</feature>
<gene>
    <name evidence="2" type="ORF">GCM10009863_50070</name>
</gene>
<dbReference type="RefSeq" id="WP_344568701.1">
    <property type="nucleotide sequence ID" value="NZ_BAAARJ010000018.1"/>
</dbReference>
<organism evidence="2 3">
    <name type="scientific">Streptomyces axinellae</name>
    <dbReference type="NCBI Taxonomy" id="552788"/>
    <lineage>
        <taxon>Bacteria</taxon>
        <taxon>Bacillati</taxon>
        <taxon>Actinomycetota</taxon>
        <taxon>Actinomycetes</taxon>
        <taxon>Kitasatosporales</taxon>
        <taxon>Streptomycetaceae</taxon>
        <taxon>Streptomyces</taxon>
    </lineage>
</organism>